<protein>
    <recommendedName>
        <fullName evidence="8">C2H2-type domain-containing protein</fullName>
    </recommendedName>
</protein>
<reference evidence="9" key="2">
    <citation type="submission" date="2017-10" db="EMBL/GenBank/DDBJ databases">
        <title>Ladona fulva Genome sequencing and assembly.</title>
        <authorList>
            <person name="Murali S."/>
            <person name="Richards S."/>
            <person name="Bandaranaike D."/>
            <person name="Bellair M."/>
            <person name="Blankenburg K."/>
            <person name="Chao H."/>
            <person name="Dinh H."/>
            <person name="Doddapaneni H."/>
            <person name="Dugan-Rocha S."/>
            <person name="Elkadiri S."/>
            <person name="Gnanaolivu R."/>
            <person name="Hernandez B."/>
            <person name="Skinner E."/>
            <person name="Javaid M."/>
            <person name="Lee S."/>
            <person name="Li M."/>
            <person name="Ming W."/>
            <person name="Munidasa M."/>
            <person name="Muniz J."/>
            <person name="Nguyen L."/>
            <person name="Hughes D."/>
            <person name="Osuji N."/>
            <person name="Pu L.-L."/>
            <person name="Puazo M."/>
            <person name="Qu C."/>
            <person name="Quiroz J."/>
            <person name="Raj R."/>
            <person name="Weissenberger G."/>
            <person name="Xin Y."/>
            <person name="Zou X."/>
            <person name="Han Y."/>
            <person name="Worley K."/>
            <person name="Muzny D."/>
            <person name="Gibbs R."/>
        </authorList>
    </citation>
    <scope>NUCLEOTIDE SEQUENCE</scope>
    <source>
        <strain evidence="9">Sampled in the wild</strain>
    </source>
</reference>
<comment type="caution">
    <text evidence="9">The sequence shown here is derived from an EMBL/GenBank/DDBJ whole genome shotgun (WGS) entry which is preliminary data.</text>
</comment>
<accession>A0A8K0KRM9</accession>
<dbReference type="Proteomes" id="UP000792457">
    <property type="component" value="Unassembled WGS sequence"/>
</dbReference>
<evidence type="ECO:0000256" key="1">
    <source>
        <dbReference type="ARBA" id="ARBA00004123"/>
    </source>
</evidence>
<evidence type="ECO:0000256" key="4">
    <source>
        <dbReference type="ARBA" id="ARBA00022771"/>
    </source>
</evidence>
<comment type="subcellular location">
    <subcellularLocation>
        <location evidence="1">Nucleus</location>
    </subcellularLocation>
</comment>
<dbReference type="EMBL" id="KZ309525">
    <property type="protein sequence ID" value="KAG8239138.1"/>
    <property type="molecule type" value="Genomic_DNA"/>
</dbReference>
<keyword evidence="6" id="KW-0539">Nucleus</keyword>
<dbReference type="GO" id="GO:0008270">
    <property type="term" value="F:zinc ion binding"/>
    <property type="evidence" value="ECO:0007669"/>
    <property type="project" value="UniProtKB-KW"/>
</dbReference>
<organism evidence="9 10">
    <name type="scientific">Ladona fulva</name>
    <name type="common">Scarce chaser dragonfly</name>
    <name type="synonym">Libellula fulva</name>
    <dbReference type="NCBI Taxonomy" id="123851"/>
    <lineage>
        <taxon>Eukaryota</taxon>
        <taxon>Metazoa</taxon>
        <taxon>Ecdysozoa</taxon>
        <taxon>Arthropoda</taxon>
        <taxon>Hexapoda</taxon>
        <taxon>Insecta</taxon>
        <taxon>Pterygota</taxon>
        <taxon>Palaeoptera</taxon>
        <taxon>Odonata</taxon>
        <taxon>Epiprocta</taxon>
        <taxon>Anisoptera</taxon>
        <taxon>Libelluloidea</taxon>
        <taxon>Libellulidae</taxon>
        <taxon>Ladona</taxon>
    </lineage>
</organism>
<evidence type="ECO:0000313" key="10">
    <source>
        <dbReference type="Proteomes" id="UP000792457"/>
    </source>
</evidence>
<feature type="domain" description="C2H2-type" evidence="8">
    <location>
        <begin position="201"/>
        <end position="228"/>
    </location>
</feature>
<dbReference type="FunFam" id="3.30.160.60:FF:002319">
    <property type="entry name" value="Uncharacterized protein"/>
    <property type="match status" value="1"/>
</dbReference>
<evidence type="ECO:0000259" key="8">
    <source>
        <dbReference type="PROSITE" id="PS50157"/>
    </source>
</evidence>
<evidence type="ECO:0000256" key="5">
    <source>
        <dbReference type="ARBA" id="ARBA00022833"/>
    </source>
</evidence>
<keyword evidence="2" id="KW-0479">Metal-binding</keyword>
<dbReference type="FunFam" id="3.30.160.60:FF:001688">
    <property type="entry name" value="Zgc:171727"/>
    <property type="match status" value="1"/>
</dbReference>
<dbReference type="GO" id="GO:0000981">
    <property type="term" value="F:DNA-binding transcription factor activity, RNA polymerase II-specific"/>
    <property type="evidence" value="ECO:0007669"/>
    <property type="project" value="TreeGrafter"/>
</dbReference>
<dbReference type="PROSITE" id="PS50157">
    <property type="entry name" value="ZINC_FINGER_C2H2_2"/>
    <property type="match status" value="6"/>
</dbReference>
<dbReference type="InterPro" id="IPR036236">
    <property type="entry name" value="Znf_C2H2_sf"/>
</dbReference>
<sequence length="328" mass="38048">MKIEEIDVKEEECGSERECVRCYHCGEERLSKEELREHIYSHHSSLFLGGKNGRDVGANNVEKPLNCHVCNYRTSRSYSLKEHVRIHTGEKPYKCDVTAQLSNMKRHSRKHTGEKPFKCDVCEYSSTNRKSLKIHIGKHTGVLPYKCDVCGYGTTCLSDMKVHSFKHTGEKPFKCKVCNYRTSSISYLKDHIRKHTGEKPFKCDVCEYSTAHRKCLKIHTIKHTGEFTYKCDICEYRTAQLSNRKRHSLKHTGENIEVLLGDIFRSMHLRKYWNVINVNSTLSRGLSESYLRHSGEKIDRFNKCGFYTASRVFSDSFDKPSGRNLNLN</sequence>
<proteinExistence type="predicted"/>
<dbReference type="Pfam" id="PF00096">
    <property type="entry name" value="zf-C2H2"/>
    <property type="match status" value="3"/>
</dbReference>
<evidence type="ECO:0000256" key="7">
    <source>
        <dbReference type="PROSITE-ProRule" id="PRU00042"/>
    </source>
</evidence>
<evidence type="ECO:0000256" key="2">
    <source>
        <dbReference type="ARBA" id="ARBA00022723"/>
    </source>
</evidence>
<name>A0A8K0KRM9_LADFU</name>
<evidence type="ECO:0000256" key="6">
    <source>
        <dbReference type="ARBA" id="ARBA00023242"/>
    </source>
</evidence>
<keyword evidence="5" id="KW-0862">Zinc</keyword>
<dbReference type="OrthoDB" id="6077919at2759"/>
<feature type="domain" description="C2H2-type" evidence="8">
    <location>
        <begin position="117"/>
        <end position="144"/>
    </location>
</feature>
<dbReference type="GO" id="GO:0005634">
    <property type="term" value="C:nucleus"/>
    <property type="evidence" value="ECO:0007669"/>
    <property type="project" value="UniProtKB-SubCell"/>
</dbReference>
<dbReference type="FunFam" id="3.30.160.60:FF:000630">
    <property type="entry name" value="Zinc finger protein 180"/>
    <property type="match status" value="1"/>
</dbReference>
<dbReference type="SMART" id="SM00355">
    <property type="entry name" value="ZnF_C2H2"/>
    <property type="match status" value="8"/>
</dbReference>
<dbReference type="FunFam" id="3.30.160.60:FF:002069">
    <property type="entry name" value="Uncharacterized protein"/>
    <property type="match status" value="1"/>
</dbReference>
<dbReference type="Gene3D" id="3.30.160.60">
    <property type="entry name" value="Classic Zinc Finger"/>
    <property type="match status" value="7"/>
</dbReference>
<dbReference type="InterPro" id="IPR013087">
    <property type="entry name" value="Znf_C2H2_type"/>
</dbReference>
<gene>
    <name evidence="9" type="ORF">J437_LFUL018670</name>
</gene>
<feature type="domain" description="C2H2-type" evidence="8">
    <location>
        <begin position="173"/>
        <end position="200"/>
    </location>
</feature>
<evidence type="ECO:0000313" key="9">
    <source>
        <dbReference type="EMBL" id="KAG8239138.1"/>
    </source>
</evidence>
<dbReference type="FunFam" id="3.30.160.60:FF:000446">
    <property type="entry name" value="Zinc finger protein"/>
    <property type="match status" value="1"/>
</dbReference>
<feature type="domain" description="C2H2-type" evidence="8">
    <location>
        <begin position="229"/>
        <end position="256"/>
    </location>
</feature>
<dbReference type="PANTHER" id="PTHR24394">
    <property type="entry name" value="ZINC FINGER PROTEIN"/>
    <property type="match status" value="1"/>
</dbReference>
<feature type="domain" description="C2H2-type" evidence="8">
    <location>
        <begin position="145"/>
        <end position="172"/>
    </location>
</feature>
<keyword evidence="4 7" id="KW-0863">Zinc-finger</keyword>
<dbReference type="PANTHER" id="PTHR24394:SF29">
    <property type="entry name" value="MYONEURIN"/>
    <property type="match status" value="1"/>
</dbReference>
<reference evidence="9" key="1">
    <citation type="submission" date="2013-04" db="EMBL/GenBank/DDBJ databases">
        <authorList>
            <person name="Qu J."/>
            <person name="Murali S.C."/>
            <person name="Bandaranaike D."/>
            <person name="Bellair M."/>
            <person name="Blankenburg K."/>
            <person name="Chao H."/>
            <person name="Dinh H."/>
            <person name="Doddapaneni H."/>
            <person name="Downs B."/>
            <person name="Dugan-Rocha S."/>
            <person name="Elkadiri S."/>
            <person name="Gnanaolivu R.D."/>
            <person name="Hernandez B."/>
            <person name="Javaid M."/>
            <person name="Jayaseelan J.C."/>
            <person name="Lee S."/>
            <person name="Li M."/>
            <person name="Ming W."/>
            <person name="Munidasa M."/>
            <person name="Muniz J."/>
            <person name="Nguyen L."/>
            <person name="Ongeri F."/>
            <person name="Osuji N."/>
            <person name="Pu L.-L."/>
            <person name="Puazo M."/>
            <person name="Qu C."/>
            <person name="Quiroz J."/>
            <person name="Raj R."/>
            <person name="Weissenberger G."/>
            <person name="Xin Y."/>
            <person name="Zou X."/>
            <person name="Han Y."/>
            <person name="Richards S."/>
            <person name="Worley K."/>
            <person name="Muzny D."/>
            <person name="Gibbs R."/>
        </authorList>
    </citation>
    <scope>NUCLEOTIDE SEQUENCE</scope>
    <source>
        <strain evidence="9">Sampled in the wild</strain>
    </source>
</reference>
<dbReference type="AlphaFoldDB" id="A0A8K0KRM9"/>
<feature type="non-terminal residue" evidence="9">
    <location>
        <position position="1"/>
    </location>
</feature>
<keyword evidence="10" id="KW-1185">Reference proteome</keyword>
<feature type="domain" description="C2H2-type" evidence="8">
    <location>
        <begin position="65"/>
        <end position="92"/>
    </location>
</feature>
<dbReference type="SUPFAM" id="SSF57667">
    <property type="entry name" value="beta-beta-alpha zinc fingers"/>
    <property type="match status" value="4"/>
</dbReference>
<evidence type="ECO:0000256" key="3">
    <source>
        <dbReference type="ARBA" id="ARBA00022737"/>
    </source>
</evidence>
<keyword evidence="3" id="KW-0677">Repeat</keyword>